<dbReference type="Pfam" id="PF07307">
    <property type="entry name" value="HEPPP_synt_1"/>
    <property type="match status" value="1"/>
</dbReference>
<dbReference type="InterPro" id="IPR009920">
    <property type="entry name" value="HEPPP_synth_su1"/>
</dbReference>
<evidence type="ECO:0000313" key="2">
    <source>
        <dbReference type="Proteomes" id="UP000570361"/>
    </source>
</evidence>
<dbReference type="AlphaFoldDB" id="A0A7W5AUZ7"/>
<dbReference type="Proteomes" id="UP000570361">
    <property type="component" value="Unassembled WGS sequence"/>
</dbReference>
<keyword evidence="2" id="KW-1185">Reference proteome</keyword>
<name>A0A7W5AUZ7_9BACL</name>
<comment type="caution">
    <text evidence="1">The sequence shown here is derived from an EMBL/GenBank/DDBJ whole genome shotgun (WGS) entry which is preliminary data.</text>
</comment>
<sequence>MKPYRIPELAKKYVEYDMIQSHTELPAFPDSRTRLLFVFLANQQESSPHSELYALVTSLVQLGMDTHDTIDSDSGRLNEKEMRSRQLKVLAGDYFSSRFIQLLAHAGQIDMIRRISQGVCEVNRLKVNLYMRMKQFKINAEEYWNQCMQVKIELFQVFTGILDDKAARFWNELLEGVGRCEVALEELDKSKQPEQFVGSWGYWHILDVGTEEEKYQLDLPQPEPTFIKALVDKYDIIQRLHEKLKTSAQQIQAVAARLESDKLAQEILAIGESFMRPLAPASPAMGERR</sequence>
<dbReference type="RefSeq" id="WP_183598187.1">
    <property type="nucleotide sequence ID" value="NZ_JACHXK010000002.1"/>
</dbReference>
<organism evidence="1 2">
    <name type="scientific">Paenibacillus phyllosphaerae</name>
    <dbReference type="NCBI Taxonomy" id="274593"/>
    <lineage>
        <taxon>Bacteria</taxon>
        <taxon>Bacillati</taxon>
        <taxon>Bacillota</taxon>
        <taxon>Bacilli</taxon>
        <taxon>Bacillales</taxon>
        <taxon>Paenibacillaceae</taxon>
        <taxon>Paenibacillus</taxon>
    </lineage>
</organism>
<dbReference type="EMBL" id="JACHXK010000002">
    <property type="protein sequence ID" value="MBB3109279.1"/>
    <property type="molecule type" value="Genomic_DNA"/>
</dbReference>
<proteinExistence type="predicted"/>
<reference evidence="1 2" key="1">
    <citation type="submission" date="2020-08" db="EMBL/GenBank/DDBJ databases">
        <title>Genomic Encyclopedia of Type Strains, Phase III (KMG-III): the genomes of soil and plant-associated and newly described type strains.</title>
        <authorList>
            <person name="Whitman W."/>
        </authorList>
    </citation>
    <scope>NUCLEOTIDE SEQUENCE [LARGE SCALE GENOMIC DNA]</scope>
    <source>
        <strain evidence="1 2">CECT 5862</strain>
    </source>
</reference>
<gene>
    <name evidence="1" type="ORF">FHS18_001331</name>
</gene>
<evidence type="ECO:0000313" key="1">
    <source>
        <dbReference type="EMBL" id="MBB3109279.1"/>
    </source>
</evidence>
<dbReference type="GO" id="GO:0000010">
    <property type="term" value="F:heptaprenyl diphosphate synthase activity"/>
    <property type="evidence" value="ECO:0007669"/>
    <property type="project" value="UniProtKB-EC"/>
</dbReference>
<dbReference type="Gene3D" id="1.20.120.1450">
    <property type="match status" value="1"/>
</dbReference>
<accession>A0A7W5AUZ7</accession>
<keyword evidence="1" id="KW-0808">Transferase</keyword>
<dbReference type="EC" id="2.5.1.30" evidence="1"/>
<protein>
    <submittedName>
        <fullName evidence="1">Heptaprenyl diphosphate synthase</fullName>
        <ecNumber evidence="1">2.5.1.30</ecNumber>
    </submittedName>
</protein>
<dbReference type="GO" id="GO:0009234">
    <property type="term" value="P:menaquinone biosynthetic process"/>
    <property type="evidence" value="ECO:0007669"/>
    <property type="project" value="InterPro"/>
</dbReference>